<evidence type="ECO:0008006" key="5">
    <source>
        <dbReference type="Google" id="ProtNLM"/>
    </source>
</evidence>
<evidence type="ECO:0000313" key="4">
    <source>
        <dbReference type="Proteomes" id="UP001144471"/>
    </source>
</evidence>
<organism evidence="3 4">
    <name type="scientific">Propionigenium maris DSM 9537</name>
    <dbReference type="NCBI Taxonomy" id="1123000"/>
    <lineage>
        <taxon>Bacteria</taxon>
        <taxon>Fusobacteriati</taxon>
        <taxon>Fusobacteriota</taxon>
        <taxon>Fusobacteriia</taxon>
        <taxon>Fusobacteriales</taxon>
        <taxon>Fusobacteriaceae</taxon>
        <taxon>Propionigenium</taxon>
    </lineage>
</organism>
<proteinExistence type="predicted"/>
<keyword evidence="1 2" id="KW-0732">Signal</keyword>
<dbReference type="Gene3D" id="2.40.160.40">
    <property type="entry name" value="monomeric porin ompg"/>
    <property type="match status" value="1"/>
</dbReference>
<keyword evidence="4" id="KW-1185">Reference proteome</keyword>
<sequence length="313" mass="36399">MKKRIAAGFLYGVMGLSAMGASGYFEAGTEIEDFTSSYEEKDFVLPYIKGKLSPYNNSPFFIEAKYSYRLHEDDKEHEGDRRKRTELYLGYAWEMGRFKFTPKAGIRYENYASSETGDSAREATYDEIIQYRIYPNMSYTINDSVEWFFEGFLAPTTSKLNDTKTRGGDGVEGKEYGSDYRHELDSGLKFKLPNGQKLSLSLYSEYKREVYASSTEEYQFRIVYDHKLKNGKTTLTPFARIGLEREQRYKDGSDLEKDRLRHRFGLKTSHKVSEDFTLLGEVYYQTGRVEDSSGNRESDENKMFYKVGFRQAF</sequence>
<gene>
    <name evidence="3" type="ORF">PM10SUCC1_08540</name>
</gene>
<dbReference type="AlphaFoldDB" id="A0A9W6LMX6"/>
<comment type="caution">
    <text evidence="3">The sequence shown here is derived from an EMBL/GenBank/DDBJ whole genome shotgun (WGS) entry which is preliminary data.</text>
</comment>
<evidence type="ECO:0000256" key="2">
    <source>
        <dbReference type="SAM" id="SignalP"/>
    </source>
</evidence>
<accession>A0A9W6LMX6</accession>
<dbReference type="InterPro" id="IPR053713">
    <property type="entry name" value="Bact_OM_Channel_sf"/>
</dbReference>
<feature type="signal peptide" evidence="2">
    <location>
        <begin position="1"/>
        <end position="20"/>
    </location>
</feature>
<dbReference type="Proteomes" id="UP001144471">
    <property type="component" value="Unassembled WGS sequence"/>
</dbReference>
<name>A0A9W6LMX6_9FUSO</name>
<dbReference type="EMBL" id="BSDY01000003">
    <property type="protein sequence ID" value="GLI55340.1"/>
    <property type="molecule type" value="Genomic_DNA"/>
</dbReference>
<dbReference type="RefSeq" id="WP_281833723.1">
    <property type="nucleotide sequence ID" value="NZ_BSDY01000003.1"/>
</dbReference>
<evidence type="ECO:0000313" key="3">
    <source>
        <dbReference type="EMBL" id="GLI55340.1"/>
    </source>
</evidence>
<reference evidence="3" key="1">
    <citation type="submission" date="2022-12" db="EMBL/GenBank/DDBJ databases">
        <title>Reference genome sequencing for broad-spectrum identification of bacterial and archaeal isolates by mass spectrometry.</title>
        <authorList>
            <person name="Sekiguchi Y."/>
            <person name="Tourlousse D.M."/>
        </authorList>
    </citation>
    <scope>NUCLEOTIDE SEQUENCE</scope>
    <source>
        <strain evidence="3">10succ1</strain>
    </source>
</reference>
<feature type="chain" id="PRO_5040838302" description="Porin" evidence="2">
    <location>
        <begin position="21"/>
        <end position="313"/>
    </location>
</feature>
<evidence type="ECO:0000256" key="1">
    <source>
        <dbReference type="ARBA" id="ARBA00022729"/>
    </source>
</evidence>
<protein>
    <recommendedName>
        <fullName evidence="5">Porin</fullName>
    </recommendedName>
</protein>